<sequence precursor="true">MTRTALLLLLAVTLGGCRYTFVPLIPPEVRATMPVRLTEGTLTRTGDTLTARARLDPRTLPAGTSGGYLSVVWALGDRELARDSVYLDAAQTLAEFRLAAPDKGNYRATLLWDGAALRQLDLREGGEF</sequence>
<dbReference type="HOGENOM" id="CLU_147901_0_0_0"/>
<keyword evidence="2" id="KW-1185">Reference proteome</keyword>
<dbReference type="STRING" id="709986.Deima_2635"/>
<dbReference type="KEGG" id="dmr:Deima_2635"/>
<dbReference type="OrthoDB" id="71372at2"/>
<protein>
    <submittedName>
        <fullName evidence="1">Uncharacterized protein</fullName>
    </submittedName>
</protein>
<organism evidence="1 2">
    <name type="scientific">Deinococcus maricopensis (strain DSM 21211 / LMG 22137 / NRRL B-23946 / LB-34)</name>
    <dbReference type="NCBI Taxonomy" id="709986"/>
    <lineage>
        <taxon>Bacteria</taxon>
        <taxon>Thermotogati</taxon>
        <taxon>Deinococcota</taxon>
        <taxon>Deinococci</taxon>
        <taxon>Deinococcales</taxon>
        <taxon>Deinococcaceae</taxon>
        <taxon>Deinococcus</taxon>
    </lineage>
</organism>
<name>E8UB29_DEIML</name>
<dbReference type="Proteomes" id="UP000008635">
    <property type="component" value="Chromosome"/>
</dbReference>
<gene>
    <name evidence="1" type="ordered locus">Deima_2635</name>
</gene>
<reference evidence="2" key="2">
    <citation type="submission" date="2011-01" db="EMBL/GenBank/DDBJ databases">
        <title>The complete genome of Deinococcus maricopensis DSM 21211.</title>
        <authorList>
            <consortium name="US DOE Joint Genome Institute (JGI-PGF)"/>
            <person name="Lucas S."/>
            <person name="Copeland A."/>
            <person name="Lapidus A."/>
            <person name="Goodwin L."/>
            <person name="Pitluck S."/>
            <person name="Kyrpides N."/>
            <person name="Mavromatis K."/>
            <person name="Pagani I."/>
            <person name="Ivanova N."/>
            <person name="Ovchinnikova G."/>
            <person name="Zeytun A."/>
            <person name="Detter J.C."/>
            <person name="Han C."/>
            <person name="Land M."/>
            <person name="Hauser L."/>
            <person name="Markowitz V."/>
            <person name="Cheng J.-F."/>
            <person name="Hugenholtz P."/>
            <person name="Woyke T."/>
            <person name="Wu D."/>
            <person name="Pukall R."/>
            <person name="Gehrich-Schroeter G."/>
            <person name="Brambilla E."/>
            <person name="Klenk H.-P."/>
            <person name="Eisen J.A."/>
        </authorList>
    </citation>
    <scope>NUCLEOTIDE SEQUENCE [LARGE SCALE GENOMIC DNA]</scope>
    <source>
        <strain evidence="2">DSM 21211 / LMG 22137 / NRRL B-23946 / LB-34</strain>
    </source>
</reference>
<dbReference type="AlphaFoldDB" id="E8UB29"/>
<accession>E8UB29</accession>
<reference evidence="1 2" key="1">
    <citation type="journal article" date="2011" name="Stand. Genomic Sci.">
        <title>Complete genome sequence of Deinococcus maricopensis type strain (LB-34).</title>
        <authorList>
            <person name="Pukall R."/>
            <person name="Zeytun A."/>
            <person name="Lucas S."/>
            <person name="Lapidus A."/>
            <person name="Hammon N."/>
            <person name="Deshpande S."/>
            <person name="Nolan M."/>
            <person name="Cheng J.F."/>
            <person name="Pitluck S."/>
            <person name="Liolios K."/>
            <person name="Pagani I."/>
            <person name="Mikhailova N."/>
            <person name="Ivanova N."/>
            <person name="Mavromatis K."/>
            <person name="Pati A."/>
            <person name="Tapia R."/>
            <person name="Han C."/>
            <person name="Goodwin L."/>
            <person name="Chen A."/>
            <person name="Palaniappan K."/>
            <person name="Land M."/>
            <person name="Hauser L."/>
            <person name="Chang Y.J."/>
            <person name="Jeffries C.D."/>
            <person name="Brambilla E.M."/>
            <person name="Rohde M."/>
            <person name="Goker M."/>
            <person name="Detter J.C."/>
            <person name="Woyke T."/>
            <person name="Bristow J."/>
            <person name="Eisen J.A."/>
            <person name="Markowitz V."/>
            <person name="Hugenholtz P."/>
            <person name="Kyrpides N.C."/>
            <person name="Klenk H.P."/>
        </authorList>
    </citation>
    <scope>NUCLEOTIDE SEQUENCE [LARGE SCALE GENOMIC DNA]</scope>
    <source>
        <strain evidence="2">DSM 21211 / LMG 22137 / NRRL B-23946 / LB-34</strain>
    </source>
</reference>
<dbReference type="PROSITE" id="PS51257">
    <property type="entry name" value="PROKAR_LIPOPROTEIN"/>
    <property type="match status" value="1"/>
</dbReference>
<dbReference type="eggNOG" id="ENOG503380E">
    <property type="taxonomic scope" value="Bacteria"/>
</dbReference>
<proteinExistence type="predicted"/>
<evidence type="ECO:0000313" key="2">
    <source>
        <dbReference type="Proteomes" id="UP000008635"/>
    </source>
</evidence>
<evidence type="ECO:0000313" key="1">
    <source>
        <dbReference type="EMBL" id="ADV68268.1"/>
    </source>
</evidence>
<dbReference type="RefSeq" id="WP_013557772.1">
    <property type="nucleotide sequence ID" value="NC_014958.1"/>
</dbReference>
<dbReference type="EMBL" id="CP002454">
    <property type="protein sequence ID" value="ADV68268.1"/>
    <property type="molecule type" value="Genomic_DNA"/>
</dbReference>